<evidence type="ECO:0000313" key="2">
    <source>
        <dbReference type="Proteomes" id="UP001055811"/>
    </source>
</evidence>
<sequence>MEVIGNHVSPKGIGITIYSYRDLRLRGAGGSVAISDQEVRVARSYDNECPPSPANHHTVSPPLSAIIATIPFLSLHRTSANINSTYHRIQVVQLNDDIVLLHSLSRHSGSFLRPMFQQLPMSL</sequence>
<name>A0ACB9E0J4_CICIN</name>
<organism evidence="1 2">
    <name type="scientific">Cichorium intybus</name>
    <name type="common">Chicory</name>
    <dbReference type="NCBI Taxonomy" id="13427"/>
    <lineage>
        <taxon>Eukaryota</taxon>
        <taxon>Viridiplantae</taxon>
        <taxon>Streptophyta</taxon>
        <taxon>Embryophyta</taxon>
        <taxon>Tracheophyta</taxon>
        <taxon>Spermatophyta</taxon>
        <taxon>Magnoliopsida</taxon>
        <taxon>eudicotyledons</taxon>
        <taxon>Gunneridae</taxon>
        <taxon>Pentapetalae</taxon>
        <taxon>asterids</taxon>
        <taxon>campanulids</taxon>
        <taxon>Asterales</taxon>
        <taxon>Asteraceae</taxon>
        <taxon>Cichorioideae</taxon>
        <taxon>Cichorieae</taxon>
        <taxon>Cichoriinae</taxon>
        <taxon>Cichorium</taxon>
    </lineage>
</organism>
<keyword evidence="2" id="KW-1185">Reference proteome</keyword>
<gene>
    <name evidence="1" type="ORF">L2E82_23257</name>
</gene>
<dbReference type="Proteomes" id="UP001055811">
    <property type="component" value="Linkage Group LG04"/>
</dbReference>
<proteinExistence type="predicted"/>
<protein>
    <submittedName>
        <fullName evidence="1">Uncharacterized protein</fullName>
    </submittedName>
</protein>
<reference evidence="1 2" key="2">
    <citation type="journal article" date="2022" name="Mol. Ecol. Resour.">
        <title>The genomes of chicory, endive, great burdock and yacon provide insights into Asteraceae paleo-polyploidization history and plant inulin production.</title>
        <authorList>
            <person name="Fan W."/>
            <person name="Wang S."/>
            <person name="Wang H."/>
            <person name="Wang A."/>
            <person name="Jiang F."/>
            <person name="Liu H."/>
            <person name="Zhao H."/>
            <person name="Xu D."/>
            <person name="Zhang Y."/>
        </authorList>
    </citation>
    <scope>NUCLEOTIDE SEQUENCE [LARGE SCALE GENOMIC DNA]</scope>
    <source>
        <strain evidence="2">cv. Punajuju</strain>
        <tissue evidence="1">Leaves</tissue>
    </source>
</reference>
<evidence type="ECO:0000313" key="1">
    <source>
        <dbReference type="EMBL" id="KAI3752088.1"/>
    </source>
</evidence>
<dbReference type="EMBL" id="CM042012">
    <property type="protein sequence ID" value="KAI3752088.1"/>
    <property type="molecule type" value="Genomic_DNA"/>
</dbReference>
<reference evidence="2" key="1">
    <citation type="journal article" date="2022" name="Mol. Ecol. Resour.">
        <title>The genomes of chicory, endive, great burdock and yacon provide insights into Asteraceae palaeo-polyploidization history and plant inulin production.</title>
        <authorList>
            <person name="Fan W."/>
            <person name="Wang S."/>
            <person name="Wang H."/>
            <person name="Wang A."/>
            <person name="Jiang F."/>
            <person name="Liu H."/>
            <person name="Zhao H."/>
            <person name="Xu D."/>
            <person name="Zhang Y."/>
        </authorList>
    </citation>
    <scope>NUCLEOTIDE SEQUENCE [LARGE SCALE GENOMIC DNA]</scope>
    <source>
        <strain evidence="2">cv. Punajuju</strain>
    </source>
</reference>
<accession>A0ACB9E0J4</accession>
<comment type="caution">
    <text evidence="1">The sequence shown here is derived from an EMBL/GenBank/DDBJ whole genome shotgun (WGS) entry which is preliminary data.</text>
</comment>